<evidence type="ECO:0000256" key="4">
    <source>
        <dbReference type="ARBA" id="ARBA00023125"/>
    </source>
</evidence>
<dbReference type="InterPro" id="IPR036388">
    <property type="entry name" value="WH-like_DNA-bd_sf"/>
</dbReference>
<dbReference type="SMART" id="SM00421">
    <property type="entry name" value="HTH_LUXR"/>
    <property type="match status" value="1"/>
</dbReference>
<evidence type="ECO:0000256" key="5">
    <source>
        <dbReference type="ARBA" id="ARBA00023163"/>
    </source>
</evidence>
<dbReference type="STRING" id="28885.EI16_04845"/>
<accession>A0A066ZZ61</accession>
<dbReference type="GO" id="GO:0000160">
    <property type="term" value="P:phosphorelay signal transduction system"/>
    <property type="evidence" value="ECO:0007669"/>
    <property type="project" value="UniProtKB-KW"/>
</dbReference>
<dbReference type="PANTHER" id="PTHR44688:SF16">
    <property type="entry name" value="DNA-BINDING TRANSCRIPTIONAL ACTIVATOR DEVR_DOSR"/>
    <property type="match status" value="1"/>
</dbReference>
<dbReference type="Gene3D" id="1.10.10.10">
    <property type="entry name" value="Winged helix-like DNA-binding domain superfamily/Winged helix DNA-binding domain"/>
    <property type="match status" value="1"/>
</dbReference>
<feature type="domain" description="HTH luxR-type" evidence="7">
    <location>
        <begin position="140"/>
        <end position="205"/>
    </location>
</feature>
<dbReference type="GO" id="GO:0006355">
    <property type="term" value="P:regulation of DNA-templated transcription"/>
    <property type="evidence" value="ECO:0007669"/>
    <property type="project" value="InterPro"/>
</dbReference>
<evidence type="ECO:0000256" key="2">
    <source>
        <dbReference type="ARBA" id="ARBA00023012"/>
    </source>
</evidence>
<dbReference type="Pfam" id="PF00072">
    <property type="entry name" value="Response_reg"/>
    <property type="match status" value="1"/>
</dbReference>
<dbReference type="RefSeq" id="WP_029910112.1">
    <property type="nucleotide sequence ID" value="NZ_AP020335.1"/>
</dbReference>
<keyword evidence="2" id="KW-0902">Two-component regulatory system</keyword>
<dbReference type="EMBL" id="JMIU01000001">
    <property type="protein sequence ID" value="KDN95631.1"/>
    <property type="molecule type" value="Genomic_DNA"/>
</dbReference>
<keyword evidence="10" id="KW-1185">Reference proteome</keyword>
<reference evidence="9 10" key="1">
    <citation type="submission" date="2014-04" db="EMBL/GenBank/DDBJ databases">
        <title>Draft genome sequence of Hydrogenovibrio marinus MH-110, a model organism for aerobic H2 metabolism.</title>
        <authorList>
            <person name="Cha H.J."/>
            <person name="Jo B.H."/>
            <person name="Hwang B.H."/>
        </authorList>
    </citation>
    <scope>NUCLEOTIDE SEQUENCE [LARGE SCALE GENOMIC DNA]</scope>
    <source>
        <strain evidence="9 10">MH-110</strain>
    </source>
</reference>
<evidence type="ECO:0000256" key="3">
    <source>
        <dbReference type="ARBA" id="ARBA00023015"/>
    </source>
</evidence>
<dbReference type="SUPFAM" id="SSF46894">
    <property type="entry name" value="C-terminal effector domain of the bipartite response regulators"/>
    <property type="match status" value="1"/>
</dbReference>
<dbReference type="SMART" id="SM00448">
    <property type="entry name" value="REC"/>
    <property type="match status" value="1"/>
</dbReference>
<dbReference type="PROSITE" id="PS50110">
    <property type="entry name" value="RESPONSE_REGULATORY"/>
    <property type="match status" value="1"/>
</dbReference>
<evidence type="ECO:0000313" key="9">
    <source>
        <dbReference type="EMBL" id="KDN95631.1"/>
    </source>
</evidence>
<comment type="caution">
    <text evidence="9">The sequence shown here is derived from an EMBL/GenBank/DDBJ whole genome shotgun (WGS) entry which is preliminary data.</text>
</comment>
<organism evidence="9 10">
    <name type="scientific">Hydrogenovibrio marinus</name>
    <dbReference type="NCBI Taxonomy" id="28885"/>
    <lineage>
        <taxon>Bacteria</taxon>
        <taxon>Pseudomonadati</taxon>
        <taxon>Pseudomonadota</taxon>
        <taxon>Gammaproteobacteria</taxon>
        <taxon>Thiotrichales</taxon>
        <taxon>Piscirickettsiaceae</taxon>
        <taxon>Hydrogenovibrio</taxon>
    </lineage>
</organism>
<protein>
    <recommendedName>
        <fullName evidence="11">Histidine kinase</fullName>
    </recommendedName>
</protein>
<name>A0A066ZZ61_HYDMR</name>
<dbReference type="Gene3D" id="3.40.50.2300">
    <property type="match status" value="1"/>
</dbReference>
<dbReference type="InterPro" id="IPR001789">
    <property type="entry name" value="Sig_transdc_resp-reg_receiver"/>
</dbReference>
<dbReference type="PROSITE" id="PS50043">
    <property type="entry name" value="HTH_LUXR_2"/>
    <property type="match status" value="1"/>
</dbReference>
<gene>
    <name evidence="9" type="ORF">EI16_04845</name>
</gene>
<evidence type="ECO:0000256" key="6">
    <source>
        <dbReference type="PROSITE-ProRule" id="PRU00169"/>
    </source>
</evidence>
<dbReference type="FunFam" id="3.40.50.2300:FF:000018">
    <property type="entry name" value="DNA-binding transcriptional regulator NtrC"/>
    <property type="match status" value="1"/>
</dbReference>
<dbReference type="Proteomes" id="UP000027341">
    <property type="component" value="Unassembled WGS sequence"/>
</dbReference>
<dbReference type="PRINTS" id="PR00038">
    <property type="entry name" value="HTHLUXR"/>
</dbReference>
<dbReference type="PROSITE" id="PS00622">
    <property type="entry name" value="HTH_LUXR_1"/>
    <property type="match status" value="1"/>
</dbReference>
<dbReference type="InterPro" id="IPR016032">
    <property type="entry name" value="Sig_transdc_resp-reg_C-effctor"/>
</dbReference>
<evidence type="ECO:0000259" key="8">
    <source>
        <dbReference type="PROSITE" id="PS50110"/>
    </source>
</evidence>
<dbReference type="GO" id="GO:0003677">
    <property type="term" value="F:DNA binding"/>
    <property type="evidence" value="ECO:0007669"/>
    <property type="project" value="UniProtKB-KW"/>
</dbReference>
<evidence type="ECO:0000256" key="1">
    <source>
        <dbReference type="ARBA" id="ARBA00022553"/>
    </source>
</evidence>
<dbReference type="SUPFAM" id="SSF52172">
    <property type="entry name" value="CheY-like"/>
    <property type="match status" value="1"/>
</dbReference>
<keyword evidence="3" id="KW-0805">Transcription regulation</keyword>
<dbReference type="InterPro" id="IPR000792">
    <property type="entry name" value="Tscrpt_reg_LuxR_C"/>
</dbReference>
<keyword evidence="1 6" id="KW-0597">Phosphoprotein</keyword>
<dbReference type="CDD" id="cd06170">
    <property type="entry name" value="LuxR_C_like"/>
    <property type="match status" value="1"/>
</dbReference>
<feature type="modified residue" description="4-aspartylphosphate" evidence="6">
    <location>
        <position position="59"/>
    </location>
</feature>
<evidence type="ECO:0000259" key="7">
    <source>
        <dbReference type="PROSITE" id="PS50043"/>
    </source>
</evidence>
<dbReference type="CDD" id="cd17537">
    <property type="entry name" value="REC_FixJ"/>
    <property type="match status" value="1"/>
</dbReference>
<dbReference type="PANTHER" id="PTHR44688">
    <property type="entry name" value="DNA-BINDING TRANSCRIPTIONAL ACTIVATOR DEVR_DOSR"/>
    <property type="match status" value="1"/>
</dbReference>
<dbReference type="Pfam" id="PF00196">
    <property type="entry name" value="GerE"/>
    <property type="match status" value="1"/>
</dbReference>
<sequence>MNQTSNHVPCVYIVDDDQQVRESLEWLLESVNLPTKLYQNGQEFLDAFTTGLPGCVILDVRMPKMNGMELHLAIKQIDPNFPVIIVTGHADVPMAIRAMKEGAFDFIEKPYNDQHMLERIQAAIHEYNSLQQDHQRSQVLQKRFDSLSKREQQVLQGILQGKANKLIADELYISIKTVEVHRSNLMSKLEVKTVTDLVRLAIEANRDDASP</sequence>
<keyword evidence="4" id="KW-0238">DNA-binding</keyword>
<dbReference type="InterPro" id="IPR011006">
    <property type="entry name" value="CheY-like_superfamily"/>
</dbReference>
<dbReference type="AlphaFoldDB" id="A0A066ZZ61"/>
<feature type="domain" description="Response regulatory" evidence="8">
    <location>
        <begin position="10"/>
        <end position="124"/>
    </location>
</feature>
<keyword evidence="5" id="KW-0804">Transcription</keyword>
<proteinExistence type="predicted"/>
<evidence type="ECO:0000313" key="10">
    <source>
        <dbReference type="Proteomes" id="UP000027341"/>
    </source>
</evidence>
<evidence type="ECO:0008006" key="11">
    <source>
        <dbReference type="Google" id="ProtNLM"/>
    </source>
</evidence>